<dbReference type="InterPro" id="IPR027417">
    <property type="entry name" value="P-loop_NTPase"/>
</dbReference>
<dbReference type="OMA" id="FVEQIRM"/>
<evidence type="ECO:0000256" key="6">
    <source>
        <dbReference type="ARBA" id="ARBA00023135"/>
    </source>
</evidence>
<dbReference type="InterPro" id="IPR013822">
    <property type="entry name" value="Signal_recog_particl_SRP54_hlx"/>
</dbReference>
<evidence type="ECO:0000256" key="7">
    <source>
        <dbReference type="ARBA" id="ARBA00023274"/>
    </source>
</evidence>
<dbReference type="PROSITE" id="PS00300">
    <property type="entry name" value="SRP54"/>
    <property type="match status" value="1"/>
</dbReference>
<dbReference type="PANTHER" id="PTHR11564">
    <property type="entry name" value="SIGNAL RECOGNITION PARTICLE 54K PROTEIN SRP54"/>
    <property type="match status" value="1"/>
</dbReference>
<dbReference type="Gene3D" id="1.10.260.30">
    <property type="entry name" value="Signal recognition particle, SRP54 subunit, M-domain"/>
    <property type="match status" value="1"/>
</dbReference>
<accession>C1MLE1</accession>
<evidence type="ECO:0000256" key="1">
    <source>
        <dbReference type="ARBA" id="ARBA00005450"/>
    </source>
</evidence>
<dbReference type="RefSeq" id="XP_003056150.1">
    <property type="nucleotide sequence ID" value="XM_003056104.1"/>
</dbReference>
<dbReference type="Proteomes" id="UP000001876">
    <property type="component" value="Unassembled WGS sequence"/>
</dbReference>
<dbReference type="CDD" id="cd18539">
    <property type="entry name" value="SRP_G"/>
    <property type="match status" value="1"/>
</dbReference>
<dbReference type="SMART" id="SM00962">
    <property type="entry name" value="SRP54"/>
    <property type="match status" value="1"/>
</dbReference>
<keyword evidence="12" id="KW-1185">Reference proteome</keyword>
<dbReference type="GO" id="GO:0003924">
    <property type="term" value="F:GTPase activity"/>
    <property type="evidence" value="ECO:0007669"/>
    <property type="project" value="InterPro"/>
</dbReference>
<comment type="similarity">
    <text evidence="1">Belongs to the GTP-binding SRP family. SRP54 subfamily.</text>
</comment>
<dbReference type="OrthoDB" id="1727884at2759"/>
<dbReference type="InterPro" id="IPR022941">
    <property type="entry name" value="SRP54"/>
</dbReference>
<proteinExistence type="inferred from homology"/>
<dbReference type="InterPro" id="IPR003593">
    <property type="entry name" value="AAA+_ATPase"/>
</dbReference>
<evidence type="ECO:0000256" key="3">
    <source>
        <dbReference type="ARBA" id="ARBA00022801"/>
    </source>
</evidence>
<keyword evidence="3" id="KW-0378">Hydrolase</keyword>
<keyword evidence="5" id="KW-0342">GTP-binding</keyword>
<dbReference type="PANTHER" id="PTHR11564:SF5">
    <property type="entry name" value="SIGNAL RECOGNITION PARTICLE SUBUNIT SRP54"/>
    <property type="match status" value="1"/>
</dbReference>
<keyword evidence="7" id="KW-0687">Ribonucleoprotein</keyword>
<dbReference type="Pfam" id="PF00448">
    <property type="entry name" value="SRP54"/>
    <property type="match status" value="1"/>
</dbReference>
<dbReference type="Gene3D" id="3.40.50.300">
    <property type="entry name" value="P-loop containing nucleotide triphosphate hydrolases"/>
    <property type="match status" value="1"/>
</dbReference>
<dbReference type="SUPFAM" id="SSF52540">
    <property type="entry name" value="P-loop containing nucleoside triphosphate hydrolases"/>
    <property type="match status" value="1"/>
</dbReference>
<keyword evidence="2" id="KW-0547">Nucleotide-binding</keyword>
<dbReference type="KEGG" id="mpp:MICPUCDRAFT_31838"/>
<evidence type="ECO:0000256" key="5">
    <source>
        <dbReference type="ARBA" id="ARBA00023134"/>
    </source>
</evidence>
<dbReference type="FunFam" id="3.40.50.300:FF:000022">
    <property type="entry name" value="Signal recognition particle 54 kDa subunit"/>
    <property type="match status" value="1"/>
</dbReference>
<feature type="domain" description="SRP54-type proteins GTP-binding" evidence="10">
    <location>
        <begin position="346"/>
        <end position="359"/>
    </location>
</feature>
<dbReference type="Pfam" id="PF02881">
    <property type="entry name" value="SRP54_N"/>
    <property type="match status" value="1"/>
</dbReference>
<protein>
    <recommendedName>
        <fullName evidence="8">signal-recognition-particle GTPase</fullName>
        <ecNumber evidence="8">3.6.5.4</ecNumber>
    </recommendedName>
</protein>
<dbReference type="HAMAP" id="MF_00306">
    <property type="entry name" value="SRP54"/>
    <property type="match status" value="1"/>
</dbReference>
<evidence type="ECO:0000313" key="11">
    <source>
        <dbReference type="EMBL" id="EEH59526.1"/>
    </source>
</evidence>
<dbReference type="Pfam" id="PF02978">
    <property type="entry name" value="SRP_SPB"/>
    <property type="match status" value="1"/>
</dbReference>
<dbReference type="GO" id="GO:0006614">
    <property type="term" value="P:SRP-dependent cotranslational protein targeting to membrane"/>
    <property type="evidence" value="ECO:0007669"/>
    <property type="project" value="InterPro"/>
</dbReference>
<dbReference type="EC" id="3.6.5.4" evidence="8"/>
<keyword evidence="6" id="KW-0733">Signal recognition particle</keyword>
<dbReference type="STRING" id="564608.C1MLE1"/>
<organism evidence="12">
    <name type="scientific">Micromonas pusilla (strain CCMP1545)</name>
    <name type="common">Picoplanktonic green alga</name>
    <dbReference type="NCBI Taxonomy" id="564608"/>
    <lineage>
        <taxon>Eukaryota</taxon>
        <taxon>Viridiplantae</taxon>
        <taxon>Chlorophyta</taxon>
        <taxon>Mamiellophyceae</taxon>
        <taxon>Mamiellales</taxon>
        <taxon>Mamiellaceae</taxon>
        <taxon>Micromonas</taxon>
    </lineage>
</organism>
<reference evidence="11 12" key="1">
    <citation type="journal article" date="2009" name="Science">
        <title>Green evolution and dynamic adaptations revealed by genomes of the marine picoeukaryotes Micromonas.</title>
        <authorList>
            <person name="Worden A.Z."/>
            <person name="Lee J.H."/>
            <person name="Mock T."/>
            <person name="Rouze P."/>
            <person name="Simmons M.P."/>
            <person name="Aerts A.L."/>
            <person name="Allen A.E."/>
            <person name="Cuvelier M.L."/>
            <person name="Derelle E."/>
            <person name="Everett M.V."/>
            <person name="Foulon E."/>
            <person name="Grimwood J."/>
            <person name="Gundlach H."/>
            <person name="Henrissat B."/>
            <person name="Napoli C."/>
            <person name="McDonald S.M."/>
            <person name="Parker M.S."/>
            <person name="Rombauts S."/>
            <person name="Salamov A."/>
            <person name="Von Dassow P."/>
            <person name="Badger J.H."/>
            <person name="Coutinho P.M."/>
            <person name="Demir E."/>
            <person name="Dubchak I."/>
            <person name="Gentemann C."/>
            <person name="Eikrem W."/>
            <person name="Gready J.E."/>
            <person name="John U."/>
            <person name="Lanier W."/>
            <person name="Lindquist E.A."/>
            <person name="Lucas S."/>
            <person name="Mayer K.F."/>
            <person name="Moreau H."/>
            <person name="Not F."/>
            <person name="Otillar R."/>
            <person name="Panaud O."/>
            <person name="Pangilinan J."/>
            <person name="Paulsen I."/>
            <person name="Piegu B."/>
            <person name="Poliakov A."/>
            <person name="Robbens S."/>
            <person name="Schmutz J."/>
            <person name="Toulza E."/>
            <person name="Wyss T."/>
            <person name="Zelensky A."/>
            <person name="Zhou K."/>
            <person name="Armbrust E.V."/>
            <person name="Bhattacharya D."/>
            <person name="Goodenough U.W."/>
            <person name="Van de Peer Y."/>
            <person name="Grigoriev I.V."/>
        </authorList>
    </citation>
    <scope>NUCLEOTIDE SEQUENCE [LARGE SCALE GENOMIC DNA]</scope>
    <source>
        <strain evidence="11 12">CCMP1545</strain>
    </source>
</reference>
<dbReference type="GeneID" id="9682028"/>
<gene>
    <name evidence="11" type="ORF">MICPUCDRAFT_31838</name>
</gene>
<dbReference type="SMART" id="SM00382">
    <property type="entry name" value="AAA"/>
    <property type="match status" value="1"/>
</dbReference>
<evidence type="ECO:0000259" key="10">
    <source>
        <dbReference type="PROSITE" id="PS00300"/>
    </source>
</evidence>
<dbReference type="NCBIfam" id="TIGR00959">
    <property type="entry name" value="ffh"/>
    <property type="match status" value="1"/>
</dbReference>
<dbReference type="GO" id="GO:0008312">
    <property type="term" value="F:7S RNA binding"/>
    <property type="evidence" value="ECO:0007669"/>
    <property type="project" value="InterPro"/>
</dbReference>
<evidence type="ECO:0000256" key="8">
    <source>
        <dbReference type="ARBA" id="ARBA00035672"/>
    </source>
</evidence>
<dbReference type="InterPro" id="IPR042101">
    <property type="entry name" value="SRP54_N_sf"/>
</dbReference>
<dbReference type="GO" id="GO:0005525">
    <property type="term" value="F:GTP binding"/>
    <property type="evidence" value="ECO:0007669"/>
    <property type="project" value="UniProtKB-KW"/>
</dbReference>
<dbReference type="AlphaFoldDB" id="C1MLE1"/>
<comment type="catalytic activity">
    <reaction evidence="9">
        <text>GTP + H2O = GDP + phosphate + H(+)</text>
        <dbReference type="Rhea" id="RHEA:19669"/>
        <dbReference type="ChEBI" id="CHEBI:15377"/>
        <dbReference type="ChEBI" id="CHEBI:15378"/>
        <dbReference type="ChEBI" id="CHEBI:37565"/>
        <dbReference type="ChEBI" id="CHEBI:43474"/>
        <dbReference type="ChEBI" id="CHEBI:58189"/>
        <dbReference type="EC" id="3.6.5.4"/>
    </reaction>
    <physiologicalReaction direction="left-to-right" evidence="9">
        <dbReference type="Rhea" id="RHEA:19670"/>
    </physiologicalReaction>
</comment>
<dbReference type="GO" id="GO:0005786">
    <property type="term" value="C:signal recognition particle, endoplasmic reticulum targeting"/>
    <property type="evidence" value="ECO:0007669"/>
    <property type="project" value="UniProtKB-KW"/>
</dbReference>
<dbReference type="SUPFAM" id="SSF47446">
    <property type="entry name" value="Signal peptide-binding domain"/>
    <property type="match status" value="1"/>
</dbReference>
<dbReference type="Gene3D" id="1.20.120.140">
    <property type="entry name" value="Signal recognition particle SRP54, nucleotide-binding domain"/>
    <property type="match status" value="1"/>
</dbReference>
<evidence type="ECO:0000256" key="2">
    <source>
        <dbReference type="ARBA" id="ARBA00022741"/>
    </source>
</evidence>
<dbReference type="InterPro" id="IPR000897">
    <property type="entry name" value="SRP54_GTPase_dom"/>
</dbReference>
<evidence type="ECO:0000256" key="4">
    <source>
        <dbReference type="ARBA" id="ARBA00022884"/>
    </source>
</evidence>
<dbReference type="InterPro" id="IPR036891">
    <property type="entry name" value="Signal_recog_part_SRP54_M_sf"/>
</dbReference>
<sequence>MRHLLSSASIRQYDKWSLVSSHAKKPALVCASKHTKSAVKLQCTSRGSSNRTIQLLLFQQFRPAKRGKLLITRADSFGTLSERLNSAWSALKDEDDLSVENISLPLKDIRRALLEADVSLPVVRRFIKSVEEKSIGVKVTKGVSASQQLTKVVADELCELMGGFGGDKLIFRKEGEGPTVILMAGLQGVGKTTACGKLALFLKAQGKQSLLVATDVYRPAAIDQLKKLGEQIDVPVFELGTDFSPPDIARSGVEKAKLENFDVVIVDTAGRLQVDEMLMAELLATKAATRADETLLVVDAMTGQEAASLTAAFNDAVGITGAVLTKMDGDTRGGAALSVREVSGKPIKFIGSGEKLDALEPFFPERMTTRILGMGDVVSLVERAQVAVKEEQANLMRDKILSATFDFNDFLSQLEMMGKMGGMGGLTKMMPGMNTMSDKELQDAEKSLSVAKSLIMSMTPRERQFPDLLVAGSSAASRRGRVVEGSGRSDKDLANLIVMFGSMRVKMQSLSAQMNGTAKEVGLVPQLSEVDLNKLAFEGVGKRVSPGMVRRRKLNASFG</sequence>
<evidence type="ECO:0000256" key="9">
    <source>
        <dbReference type="ARBA" id="ARBA00048157"/>
    </source>
</evidence>
<dbReference type="InterPro" id="IPR004125">
    <property type="entry name" value="Signal_recog_particle_SRP54_M"/>
</dbReference>
<name>C1MLE1_MICPC</name>
<dbReference type="eggNOG" id="KOG0780">
    <property type="taxonomic scope" value="Eukaryota"/>
</dbReference>
<keyword evidence="4" id="KW-0694">RNA-binding</keyword>
<dbReference type="EMBL" id="GG663736">
    <property type="protein sequence ID" value="EEH59526.1"/>
    <property type="molecule type" value="Genomic_DNA"/>
</dbReference>
<dbReference type="InterPro" id="IPR004780">
    <property type="entry name" value="SRP"/>
</dbReference>
<evidence type="ECO:0000313" key="12">
    <source>
        <dbReference type="Proteomes" id="UP000001876"/>
    </source>
</evidence>
<dbReference type="SMART" id="SM00963">
    <property type="entry name" value="SRP54_N"/>
    <property type="match status" value="1"/>
</dbReference>